<evidence type="ECO:0000313" key="3">
    <source>
        <dbReference type="Proteomes" id="UP000186808"/>
    </source>
</evidence>
<dbReference type="EMBL" id="FTNL01000009">
    <property type="protein sequence ID" value="SIR26794.1"/>
    <property type="molecule type" value="Genomic_DNA"/>
</dbReference>
<reference evidence="1 3" key="1">
    <citation type="submission" date="2017-01" db="EMBL/GenBank/DDBJ databases">
        <authorList>
            <person name="Varghese N."/>
            <person name="Submissions S."/>
        </authorList>
    </citation>
    <scope>NUCLEOTIDE SEQUENCE [LARGE SCALE GENOMIC DNA]</scope>
    <source>
        <strain evidence="1 3">ATCC 33342</strain>
    </source>
</reference>
<organism evidence="2 4">
    <name type="scientific">Fluoribacter gormanii</name>
    <dbReference type="NCBI Taxonomy" id="464"/>
    <lineage>
        <taxon>Bacteria</taxon>
        <taxon>Pseudomonadati</taxon>
        <taxon>Pseudomonadota</taxon>
        <taxon>Gammaproteobacteria</taxon>
        <taxon>Legionellales</taxon>
        <taxon>Legionellaceae</taxon>
        <taxon>Fluoribacter</taxon>
    </lineage>
</organism>
<evidence type="ECO:0000313" key="1">
    <source>
        <dbReference type="EMBL" id="SIR26794.1"/>
    </source>
</evidence>
<protein>
    <submittedName>
        <fullName evidence="2">Uncharacterized protein</fullName>
    </submittedName>
</protein>
<sequence>MRRLVSSNSLSAILLTLFIILTFSSVLIGRTKNSSLISKVKNKIS</sequence>
<gene>
    <name evidence="2" type="ORF">NCTC11401_00839</name>
    <name evidence="1" type="ORF">SAMN05421777_10945</name>
</gene>
<evidence type="ECO:0000313" key="2">
    <source>
        <dbReference type="EMBL" id="STO24033.1"/>
    </source>
</evidence>
<proteinExistence type="predicted"/>
<dbReference type="Proteomes" id="UP000254374">
    <property type="component" value="Unassembled WGS sequence"/>
</dbReference>
<dbReference type="AlphaFoldDB" id="A0A377GHK8"/>
<dbReference type="Proteomes" id="UP000186808">
    <property type="component" value="Unassembled WGS sequence"/>
</dbReference>
<evidence type="ECO:0000313" key="4">
    <source>
        <dbReference type="Proteomes" id="UP000254374"/>
    </source>
</evidence>
<name>A0A377GHK8_9GAMM</name>
<reference evidence="2 4" key="2">
    <citation type="submission" date="2018-06" db="EMBL/GenBank/DDBJ databases">
        <authorList>
            <consortium name="Pathogen Informatics"/>
            <person name="Doyle S."/>
        </authorList>
    </citation>
    <scope>NUCLEOTIDE SEQUENCE [LARGE SCALE GENOMIC DNA]</scope>
    <source>
        <strain evidence="2 4">NCTC11401</strain>
    </source>
</reference>
<dbReference type="EMBL" id="UGGV01000001">
    <property type="protein sequence ID" value="STO24033.1"/>
    <property type="molecule type" value="Genomic_DNA"/>
</dbReference>
<keyword evidence="3" id="KW-1185">Reference proteome</keyword>
<accession>A0A377GHK8</accession>